<dbReference type="Proteomes" id="UP000319466">
    <property type="component" value="Segment"/>
</dbReference>
<keyword evidence="2" id="KW-1185">Reference proteome</keyword>
<dbReference type="EMBL" id="MK838112">
    <property type="protein sequence ID" value="QDH46637.1"/>
    <property type="molecule type" value="Genomic_DNA"/>
</dbReference>
<proteinExistence type="predicted"/>
<reference evidence="1 2" key="1">
    <citation type="submission" date="2019-04" db="EMBL/GenBank/DDBJ databases">
        <title>Novel bacteriophages capable of disrupting biofilms from clinical strains of Aeromonas hydrophila with intrinsic antibiotic resistance.</title>
        <authorList>
            <person name="Kabwe M."/>
            <person name="Brown T.L."/>
            <person name="Speirs L."/>
            <person name="Ku H."/>
            <person name="Leach M."/>
            <person name="Chan H.T."/>
            <person name="Petrovski S."/>
            <person name="Lock P."/>
            <person name="Tucci J."/>
        </authorList>
    </citation>
    <scope>NUCLEOTIDE SEQUENCE [LARGE SCALE GENOMIC DNA]</scope>
</reference>
<sequence>MVPCGADPLPLFKNERGRYTSYTPKSRYKREGILR</sequence>
<accession>A0A514A033</accession>
<name>A0A514A033_9CAUD</name>
<gene>
    <name evidence="1" type="ORF">LAh6_2</name>
</gene>
<evidence type="ECO:0000313" key="2">
    <source>
        <dbReference type="Proteomes" id="UP000319466"/>
    </source>
</evidence>
<evidence type="ECO:0000313" key="1">
    <source>
        <dbReference type="EMBL" id="QDH46637.1"/>
    </source>
</evidence>
<organism evidence="1 2">
    <name type="scientific">Aeromonas phage LAh_6</name>
    <dbReference type="NCBI Taxonomy" id="2591030"/>
    <lineage>
        <taxon>Viruses</taxon>
        <taxon>Duplodnaviria</taxon>
        <taxon>Heunggongvirae</taxon>
        <taxon>Uroviricota</taxon>
        <taxon>Caudoviricetes</taxon>
        <taxon>Grimontviridae</taxon>
        <taxon>Lahexavirus</taxon>
        <taxon>Lahexavirus LAh6</taxon>
    </lineage>
</organism>
<protein>
    <submittedName>
        <fullName evidence="1">Uncharacterized protein</fullName>
    </submittedName>
</protein>